<dbReference type="HOGENOM" id="CLU_089905_1_0_6"/>
<dbReference type="AlphaFoldDB" id="K4KJV4"/>
<dbReference type="EMBL" id="CP003746">
    <property type="protein sequence ID" value="AFU99439.1"/>
    <property type="molecule type" value="Genomic_DNA"/>
</dbReference>
<reference evidence="3 4" key="1">
    <citation type="journal article" date="2013" name="Genome Announc.">
        <title>Complete genome sequence of Simiduia agarivorans SA1(T), a marine bacterium able to degrade a variety of polysaccharides.</title>
        <authorList>
            <person name="Lin S.Y."/>
            <person name="Shieh W.Y."/>
            <person name="Chen J.S."/>
            <person name="Tang S.L."/>
        </authorList>
    </citation>
    <scope>NUCLEOTIDE SEQUENCE [LARGE SCALE GENOMIC DNA]</scope>
    <source>
        <strain evidence="4">DSM 21679 / JCM 13881 / BCRC 17597 / SA1</strain>
    </source>
</reference>
<dbReference type="RefSeq" id="WP_015047603.1">
    <property type="nucleotide sequence ID" value="NC_018868.3"/>
</dbReference>
<dbReference type="STRING" id="1117647.M5M_11310"/>
<keyword evidence="2" id="KW-0812">Transmembrane</keyword>
<evidence type="ECO:0000256" key="2">
    <source>
        <dbReference type="SAM" id="Phobius"/>
    </source>
</evidence>
<evidence type="ECO:0000313" key="4">
    <source>
        <dbReference type="Proteomes" id="UP000000466"/>
    </source>
</evidence>
<accession>K4KJV4</accession>
<keyword evidence="2" id="KW-1133">Transmembrane helix</keyword>
<evidence type="ECO:0000313" key="3">
    <source>
        <dbReference type="EMBL" id="AFU99439.1"/>
    </source>
</evidence>
<comment type="similarity">
    <text evidence="1">Belongs to the YggT family.</text>
</comment>
<dbReference type="KEGG" id="saga:M5M_11310"/>
<dbReference type="PANTHER" id="PTHR33219">
    <property type="entry name" value="YLMG HOMOLOG PROTEIN 2, CHLOROPLASTIC"/>
    <property type="match status" value="1"/>
</dbReference>
<name>K4KJV4_SIMAS</name>
<sequence length="196" mass="21041">MGTLSQILIFLLQALGGLYLTVVILRLMLQIARADFYNPISQFVVKATNPLLLPLRKVIPGIMGVDFASIVLALLVAMALGQLTLLLAGFGIVNPFHLLSWSAVGVLAATANLLFWALIILVIASWVAPTSYNPALMLIRQLLAPVMTPFQRLLPPMGGLDLSPILVILVLQVISNFLIPAFARSLGMPGGLFMGV</sequence>
<feature type="transmembrane region" description="Helical" evidence="2">
    <location>
        <begin position="162"/>
        <end position="183"/>
    </location>
</feature>
<dbReference type="OrthoDB" id="9806665at2"/>
<keyword evidence="4" id="KW-1185">Reference proteome</keyword>
<feature type="transmembrane region" description="Helical" evidence="2">
    <location>
        <begin position="67"/>
        <end position="92"/>
    </location>
</feature>
<dbReference type="InterPro" id="IPR003425">
    <property type="entry name" value="CCB3/YggT"/>
</dbReference>
<dbReference type="Pfam" id="PF02325">
    <property type="entry name" value="CCB3_YggT"/>
    <property type="match status" value="2"/>
</dbReference>
<proteinExistence type="inferred from homology"/>
<feature type="transmembrane region" description="Helical" evidence="2">
    <location>
        <begin position="104"/>
        <end position="128"/>
    </location>
</feature>
<gene>
    <name evidence="3" type="ordered locus">M5M_11310</name>
</gene>
<evidence type="ECO:0008006" key="5">
    <source>
        <dbReference type="Google" id="ProtNLM"/>
    </source>
</evidence>
<evidence type="ECO:0000256" key="1">
    <source>
        <dbReference type="ARBA" id="ARBA00010894"/>
    </source>
</evidence>
<dbReference type="PANTHER" id="PTHR33219:SF14">
    <property type="entry name" value="PROTEIN COFACTOR ASSEMBLY OF COMPLEX C SUBUNIT B CCB3, CHLOROPLASTIC-RELATED"/>
    <property type="match status" value="1"/>
</dbReference>
<organism evidence="3 4">
    <name type="scientific">Simiduia agarivorans (strain DSM 21679 / JCM 13881 / BCRC 17597 / SA1)</name>
    <dbReference type="NCBI Taxonomy" id="1117647"/>
    <lineage>
        <taxon>Bacteria</taxon>
        <taxon>Pseudomonadati</taxon>
        <taxon>Pseudomonadota</taxon>
        <taxon>Gammaproteobacteria</taxon>
        <taxon>Cellvibrionales</taxon>
        <taxon>Cellvibrionaceae</taxon>
        <taxon>Simiduia</taxon>
    </lineage>
</organism>
<feature type="transmembrane region" description="Helical" evidence="2">
    <location>
        <begin position="7"/>
        <end position="29"/>
    </location>
</feature>
<dbReference type="eggNOG" id="COG0762">
    <property type="taxonomic scope" value="Bacteria"/>
</dbReference>
<protein>
    <recommendedName>
        <fullName evidence="5">YggT family protein</fullName>
    </recommendedName>
</protein>
<keyword evidence="2" id="KW-0472">Membrane</keyword>
<dbReference type="GO" id="GO:0016020">
    <property type="term" value="C:membrane"/>
    <property type="evidence" value="ECO:0007669"/>
    <property type="project" value="InterPro"/>
</dbReference>
<dbReference type="Proteomes" id="UP000000466">
    <property type="component" value="Chromosome"/>
</dbReference>